<evidence type="ECO:0000256" key="2">
    <source>
        <dbReference type="PIRSR" id="PIRSR001359-3"/>
    </source>
</evidence>
<feature type="active site" description="Proton donor" evidence="1">
    <location>
        <position position="81"/>
    </location>
</feature>
<dbReference type="InterPro" id="IPR000771">
    <property type="entry name" value="FBA_II"/>
</dbReference>
<feature type="binding site" evidence="2">
    <location>
        <position position="184"/>
    </location>
    <ligand>
        <name>Zn(2+)</name>
        <dbReference type="ChEBI" id="CHEBI:29105"/>
        <label>1</label>
        <note>catalytic</note>
    </ligand>
</feature>
<sequence>MIVSLKNILLRASHEGWALPHFNIPNLEMLKAIIEACRDKKSPVMIGTSESEREFIGLEQAVALIKSYRDEYQLPFFLNADHTKSVEKARLAIDAGYDSIHIDLSKKNLEDNIRETKEVVAYARAKNPDISVEGEIGYLVTDSSKVWKSAIEVPPESLAKPEDAGRFVAETGVNRLAPAVGSIHGIALNEPHLHVDLIRAIKAAVPDTALVLHGGSGVPREQIREAIPAGISNIHISTDLRVAFVDTLREELEKEKDEYALYKIMEPEIEAVKKVVALHIDLFGSAGRV</sequence>
<dbReference type="GO" id="GO:0008270">
    <property type="term" value="F:zinc ion binding"/>
    <property type="evidence" value="ECO:0007669"/>
    <property type="project" value="InterPro"/>
</dbReference>
<comment type="cofactor">
    <cofactor evidence="2">
        <name>Zn(2+)</name>
        <dbReference type="ChEBI" id="CHEBI:29105"/>
    </cofactor>
    <text evidence="2">Binds 2 Zn(2+) ions per subunit. One is catalytic and the other provides a structural contribution.</text>
</comment>
<dbReference type="PANTHER" id="PTHR30304">
    <property type="entry name" value="D-TAGATOSE-1,6-BISPHOSPHATE ALDOLASE"/>
    <property type="match status" value="1"/>
</dbReference>
<dbReference type="InterPro" id="IPR050246">
    <property type="entry name" value="Class_II_FBP_aldolase"/>
</dbReference>
<dbReference type="GO" id="GO:0016832">
    <property type="term" value="F:aldehyde-lyase activity"/>
    <property type="evidence" value="ECO:0007669"/>
    <property type="project" value="InterPro"/>
</dbReference>
<evidence type="ECO:0008006" key="5">
    <source>
        <dbReference type="Google" id="ProtNLM"/>
    </source>
</evidence>
<dbReference type="Proteomes" id="UP000177954">
    <property type="component" value="Unassembled WGS sequence"/>
</dbReference>
<comment type="caution">
    <text evidence="3">The sequence shown here is derived from an EMBL/GenBank/DDBJ whole genome shotgun (WGS) entry which is preliminary data.</text>
</comment>
<protein>
    <recommendedName>
        <fullName evidence="5">Tagatose-bisphosphate aldolase</fullName>
    </recommendedName>
</protein>
<evidence type="ECO:0000313" key="4">
    <source>
        <dbReference type="Proteomes" id="UP000177954"/>
    </source>
</evidence>
<proteinExistence type="predicted"/>
<feature type="binding site" evidence="2">
    <location>
        <position position="135"/>
    </location>
    <ligand>
        <name>Zn(2+)</name>
        <dbReference type="ChEBI" id="CHEBI:29105"/>
        <label>2</label>
    </ligand>
</feature>
<feature type="binding site" evidence="2">
    <location>
        <position position="103"/>
    </location>
    <ligand>
        <name>Zn(2+)</name>
        <dbReference type="ChEBI" id="CHEBI:29105"/>
        <label>2</label>
    </ligand>
</feature>
<feature type="binding site" evidence="2">
    <location>
        <position position="213"/>
    </location>
    <ligand>
        <name>Zn(2+)</name>
        <dbReference type="ChEBI" id="CHEBI:29105"/>
        <label>1</label>
        <note>catalytic</note>
    </ligand>
</feature>
<dbReference type="Pfam" id="PF01116">
    <property type="entry name" value="F_bP_aldolase"/>
    <property type="match status" value="1"/>
</dbReference>
<name>A0A1G2H270_9BACT</name>
<keyword evidence="2" id="KW-0862">Zinc</keyword>
<dbReference type="EMBL" id="MHNZ01000014">
    <property type="protein sequence ID" value="OGZ56553.1"/>
    <property type="molecule type" value="Genomic_DNA"/>
</dbReference>
<dbReference type="PIRSF" id="PIRSF001359">
    <property type="entry name" value="F_bP_aldolase_II"/>
    <property type="match status" value="1"/>
</dbReference>
<dbReference type="SUPFAM" id="SSF51569">
    <property type="entry name" value="Aldolase"/>
    <property type="match status" value="1"/>
</dbReference>
<reference evidence="3 4" key="1">
    <citation type="journal article" date="2016" name="Nat. Commun.">
        <title>Thousands of microbial genomes shed light on interconnected biogeochemical processes in an aquifer system.</title>
        <authorList>
            <person name="Anantharaman K."/>
            <person name="Brown C.T."/>
            <person name="Hug L.A."/>
            <person name="Sharon I."/>
            <person name="Castelle C.J."/>
            <person name="Probst A.J."/>
            <person name="Thomas B.C."/>
            <person name="Singh A."/>
            <person name="Wilkins M.J."/>
            <person name="Karaoz U."/>
            <person name="Brodie E.L."/>
            <person name="Williams K.H."/>
            <person name="Hubbard S.S."/>
            <person name="Banfield J.F."/>
        </authorList>
    </citation>
    <scope>NUCLEOTIDE SEQUENCE [LARGE SCALE GENOMIC DNA]</scope>
</reference>
<gene>
    <name evidence="3" type="ORF">A3J04_03960</name>
</gene>
<keyword evidence="2" id="KW-0479">Metal-binding</keyword>
<dbReference type="STRING" id="1802129.A3J04_03960"/>
<dbReference type="InterPro" id="IPR013785">
    <property type="entry name" value="Aldolase_TIM"/>
</dbReference>
<dbReference type="Gene3D" id="3.20.20.70">
    <property type="entry name" value="Aldolase class I"/>
    <property type="match status" value="1"/>
</dbReference>
<dbReference type="NCBIfam" id="TIGR00167">
    <property type="entry name" value="cbbA"/>
    <property type="match status" value="1"/>
</dbReference>
<evidence type="ECO:0000256" key="1">
    <source>
        <dbReference type="PIRSR" id="PIRSR001359-1"/>
    </source>
</evidence>
<accession>A0A1G2H270</accession>
<evidence type="ECO:0000313" key="3">
    <source>
        <dbReference type="EMBL" id="OGZ56553.1"/>
    </source>
</evidence>
<dbReference type="AlphaFoldDB" id="A0A1G2H270"/>
<feature type="binding site" evidence="2">
    <location>
        <position position="82"/>
    </location>
    <ligand>
        <name>Zn(2+)</name>
        <dbReference type="ChEBI" id="CHEBI:29105"/>
        <label>1</label>
        <note>catalytic</note>
    </ligand>
</feature>
<dbReference type="GO" id="GO:0005975">
    <property type="term" value="P:carbohydrate metabolic process"/>
    <property type="evidence" value="ECO:0007669"/>
    <property type="project" value="InterPro"/>
</dbReference>
<dbReference type="PANTHER" id="PTHR30304:SF0">
    <property type="entry name" value="D-TAGATOSE-1,6-BISPHOSPHATE ALDOLASE SUBUNIT GATY-RELATED"/>
    <property type="match status" value="1"/>
</dbReference>
<organism evidence="3 4">
    <name type="scientific">Candidatus Ryanbacteria bacterium RIFCSPLOWO2_02_FULL_47_14</name>
    <dbReference type="NCBI Taxonomy" id="1802129"/>
    <lineage>
        <taxon>Bacteria</taxon>
        <taxon>Candidatus Ryaniibacteriota</taxon>
    </lineage>
</organism>